<protein>
    <submittedName>
        <fullName evidence="3">Uncharacterized protein</fullName>
    </submittedName>
</protein>
<evidence type="ECO:0000256" key="1">
    <source>
        <dbReference type="SAM" id="MobiDB-lite"/>
    </source>
</evidence>
<keyword evidence="2" id="KW-1133">Transmembrane helix</keyword>
<feature type="transmembrane region" description="Helical" evidence="2">
    <location>
        <begin position="115"/>
        <end position="136"/>
    </location>
</feature>
<feature type="transmembrane region" description="Helical" evidence="2">
    <location>
        <begin position="82"/>
        <end position="100"/>
    </location>
</feature>
<dbReference type="Proteomes" id="UP001239445">
    <property type="component" value="Unassembled WGS sequence"/>
</dbReference>
<comment type="caution">
    <text evidence="3">The sequence shown here is derived from an EMBL/GenBank/DDBJ whole genome shotgun (WGS) entry which is preliminary data.</text>
</comment>
<dbReference type="AlphaFoldDB" id="A0AAJ0F904"/>
<gene>
    <name evidence="3" type="ORF">QBC47DRAFT_372753</name>
</gene>
<evidence type="ECO:0000313" key="4">
    <source>
        <dbReference type="Proteomes" id="UP001239445"/>
    </source>
</evidence>
<evidence type="ECO:0000313" key="3">
    <source>
        <dbReference type="EMBL" id="KAK1759671.1"/>
    </source>
</evidence>
<feature type="region of interest" description="Disordered" evidence="1">
    <location>
        <begin position="311"/>
        <end position="385"/>
    </location>
</feature>
<feature type="transmembrane region" description="Helical" evidence="2">
    <location>
        <begin position="224"/>
        <end position="243"/>
    </location>
</feature>
<accession>A0AAJ0F904</accession>
<sequence>MTVAPSAFDRLARRPVSRIASRLTERLGAECSTQDSTTVASRICLVRERLRTRFRCRGRTQTEKPAKKPRHWLNVFATTNRVWQCVSAFVLYSIYVYFVFDAKSTTLPDQIRSDAIAGIALASISYHVNVLLIAFLLRKSEETRGWRFFAVGSILGDIWMMGYAMSKLSILSAVGVTGACHGQEETSSLKAMFRNGAAFAKHKFGWGAHHNHAEVDLSCCLPKIVYMLCAIAIFSYTFSILFTGMQLQRHRRSDVSIHHAGHVEEAVPLPDRTPPASAALNYLLSAPTPSPAPISERPPVQVFAVSVPNSSYAPRRSTSEDLPRYASTEDPEFEMPRGRLSQETTSSFNPDLYLVSDGFRPAPELPSYSSRPPSYRSGPPSVRNL</sequence>
<keyword evidence="2" id="KW-0472">Membrane</keyword>
<keyword evidence="2" id="KW-0812">Transmembrane</keyword>
<evidence type="ECO:0000256" key="2">
    <source>
        <dbReference type="SAM" id="Phobius"/>
    </source>
</evidence>
<dbReference type="EMBL" id="MU839828">
    <property type="protein sequence ID" value="KAK1759671.1"/>
    <property type="molecule type" value="Genomic_DNA"/>
</dbReference>
<name>A0AAJ0F904_9PEZI</name>
<feature type="compositionally biased region" description="Low complexity" evidence="1">
    <location>
        <begin position="366"/>
        <end position="385"/>
    </location>
</feature>
<feature type="transmembrane region" description="Helical" evidence="2">
    <location>
        <begin position="148"/>
        <end position="166"/>
    </location>
</feature>
<reference evidence="3" key="1">
    <citation type="submission" date="2023-06" db="EMBL/GenBank/DDBJ databases">
        <title>Genome-scale phylogeny and comparative genomics of the fungal order Sordariales.</title>
        <authorList>
            <consortium name="Lawrence Berkeley National Laboratory"/>
            <person name="Hensen N."/>
            <person name="Bonometti L."/>
            <person name="Westerberg I."/>
            <person name="Brannstrom I.O."/>
            <person name="Guillou S."/>
            <person name="Cros-Aarteil S."/>
            <person name="Calhoun S."/>
            <person name="Haridas S."/>
            <person name="Kuo A."/>
            <person name="Mondo S."/>
            <person name="Pangilinan J."/>
            <person name="Riley R."/>
            <person name="Labutti K."/>
            <person name="Andreopoulos B."/>
            <person name="Lipzen A."/>
            <person name="Chen C."/>
            <person name="Yanf M."/>
            <person name="Daum C."/>
            <person name="Ng V."/>
            <person name="Clum A."/>
            <person name="Steindorff A."/>
            <person name="Ohm R."/>
            <person name="Martin F."/>
            <person name="Silar P."/>
            <person name="Natvig D."/>
            <person name="Lalanne C."/>
            <person name="Gautier V."/>
            <person name="Ament-Velasquez S.L."/>
            <person name="Kruys A."/>
            <person name="Hutchinson M.I."/>
            <person name="Powell A.J."/>
            <person name="Barry K."/>
            <person name="Miller A.N."/>
            <person name="Grigoriev I.V."/>
            <person name="Debuchy R."/>
            <person name="Gladieux P."/>
            <person name="Thoren M.H."/>
            <person name="Johannesson H."/>
        </authorList>
    </citation>
    <scope>NUCLEOTIDE SEQUENCE</scope>
    <source>
        <strain evidence="3">PSN4</strain>
    </source>
</reference>
<keyword evidence="4" id="KW-1185">Reference proteome</keyword>
<organism evidence="3 4">
    <name type="scientific">Echria macrotheca</name>
    <dbReference type="NCBI Taxonomy" id="438768"/>
    <lineage>
        <taxon>Eukaryota</taxon>
        <taxon>Fungi</taxon>
        <taxon>Dikarya</taxon>
        <taxon>Ascomycota</taxon>
        <taxon>Pezizomycotina</taxon>
        <taxon>Sordariomycetes</taxon>
        <taxon>Sordariomycetidae</taxon>
        <taxon>Sordariales</taxon>
        <taxon>Schizotheciaceae</taxon>
        <taxon>Echria</taxon>
    </lineage>
</organism>
<proteinExistence type="predicted"/>